<dbReference type="PANTHER" id="PTHR24409">
    <property type="entry name" value="ZINC FINGER PROTEIN 142"/>
    <property type="match status" value="1"/>
</dbReference>
<feature type="transmembrane region" description="Helical" evidence="7">
    <location>
        <begin position="47"/>
        <end position="70"/>
    </location>
</feature>
<dbReference type="InterPro" id="IPR036236">
    <property type="entry name" value="Znf_C2H2_sf"/>
</dbReference>
<dbReference type="OMA" id="IWARQER"/>
<dbReference type="GO" id="GO:0000977">
    <property type="term" value="F:RNA polymerase II transcription regulatory region sequence-specific DNA binding"/>
    <property type="evidence" value="ECO:0007669"/>
    <property type="project" value="TreeGrafter"/>
</dbReference>
<dbReference type="Pfam" id="PF00096">
    <property type="entry name" value="zf-C2H2"/>
    <property type="match status" value="1"/>
</dbReference>
<keyword evidence="3 5" id="KW-0863">Zinc-finger</keyword>
<dbReference type="AlphaFoldDB" id="A0A177E4Q6"/>
<sequence length="383" mass="43566">MAPNVALPTVTSKLGPPRLLDLLHVPKLEERMSPDANNPPKEKAPTLMFVGICLAITFVLAAPMVGIWLADRIRRRKLDPFRRLRDLERKGQRPGIDPPPYEKAPPQDSIWARQERHRTKKPPRAITADQVLGIDKTSYLQRIVPQSEGSAQLLTVAPAHIGWARQRVTSTEDEEQCISPWAVEHTPNPVIFPWLQRQQLPRDNVNDENCETLQVMTMSSTTSPLLAVSTVEGSTPGHAENPFLDSPAEYTSSPPDSDKSYASSETTSRKHAAPDQSNDAAQPPVHPLSTYRCDTCQTTYHSQGQLNVHLNRKHRRRYRCEHCDSAFALKADLKRHERGVHKDMYTVQVFYCLNPTCTIPDKKFTRRDNFERHVRRCRNRKIT</sequence>
<evidence type="ECO:0000256" key="4">
    <source>
        <dbReference type="ARBA" id="ARBA00022833"/>
    </source>
</evidence>
<dbReference type="PANTHER" id="PTHR24409:SF295">
    <property type="entry name" value="AZ2-RELATED"/>
    <property type="match status" value="1"/>
</dbReference>
<proteinExistence type="predicted"/>
<accession>A0A177E4Q6</accession>
<keyword evidence="1" id="KW-0479">Metal-binding</keyword>
<keyword evidence="4" id="KW-0862">Zinc</keyword>
<keyword evidence="7" id="KW-1133">Transmembrane helix</keyword>
<dbReference type="GO" id="GO:0005634">
    <property type="term" value="C:nucleus"/>
    <property type="evidence" value="ECO:0007669"/>
    <property type="project" value="TreeGrafter"/>
</dbReference>
<dbReference type="Gene3D" id="3.30.160.60">
    <property type="entry name" value="Classic Zinc Finger"/>
    <property type="match status" value="1"/>
</dbReference>
<evidence type="ECO:0000256" key="6">
    <source>
        <dbReference type="SAM" id="MobiDB-lite"/>
    </source>
</evidence>
<dbReference type="GO" id="GO:0000981">
    <property type="term" value="F:DNA-binding transcription factor activity, RNA polymerase II-specific"/>
    <property type="evidence" value="ECO:0007669"/>
    <property type="project" value="TreeGrafter"/>
</dbReference>
<evidence type="ECO:0000256" key="1">
    <source>
        <dbReference type="ARBA" id="ARBA00022723"/>
    </source>
</evidence>
<evidence type="ECO:0000313" key="10">
    <source>
        <dbReference type="Proteomes" id="UP000077248"/>
    </source>
</evidence>
<dbReference type="PROSITE" id="PS50157">
    <property type="entry name" value="ZINC_FINGER_C2H2_2"/>
    <property type="match status" value="1"/>
</dbReference>
<gene>
    <name evidence="9" type="ORF">CC77DRAFT_16643</name>
</gene>
<dbReference type="SUPFAM" id="SSF57667">
    <property type="entry name" value="beta-beta-alpha zinc fingers"/>
    <property type="match status" value="1"/>
</dbReference>
<evidence type="ECO:0000259" key="8">
    <source>
        <dbReference type="PROSITE" id="PS50157"/>
    </source>
</evidence>
<name>A0A177E4Q6_ALTAL</name>
<organism evidence="9 10">
    <name type="scientific">Alternaria alternata</name>
    <name type="common">Alternaria rot fungus</name>
    <name type="synonym">Torula alternata</name>
    <dbReference type="NCBI Taxonomy" id="5599"/>
    <lineage>
        <taxon>Eukaryota</taxon>
        <taxon>Fungi</taxon>
        <taxon>Dikarya</taxon>
        <taxon>Ascomycota</taxon>
        <taxon>Pezizomycotina</taxon>
        <taxon>Dothideomycetes</taxon>
        <taxon>Pleosporomycetidae</taxon>
        <taxon>Pleosporales</taxon>
        <taxon>Pleosporineae</taxon>
        <taxon>Pleosporaceae</taxon>
        <taxon>Alternaria</taxon>
        <taxon>Alternaria sect. Alternaria</taxon>
        <taxon>Alternaria alternata complex</taxon>
    </lineage>
</organism>
<keyword evidence="10" id="KW-1185">Reference proteome</keyword>
<dbReference type="SMART" id="SM00355">
    <property type="entry name" value="ZnF_C2H2"/>
    <property type="match status" value="2"/>
</dbReference>
<reference evidence="9 10" key="1">
    <citation type="submission" date="2016-05" db="EMBL/GenBank/DDBJ databases">
        <title>Comparative analysis of secretome profiles of manganese(II)-oxidizing ascomycete fungi.</title>
        <authorList>
            <consortium name="DOE Joint Genome Institute"/>
            <person name="Zeiner C.A."/>
            <person name="Purvine S.O."/>
            <person name="Zink E.M."/>
            <person name="Wu S."/>
            <person name="Pasa-Tolic L."/>
            <person name="Chaput D.L."/>
            <person name="Haridas S."/>
            <person name="Grigoriev I.V."/>
            <person name="Santelli C.M."/>
            <person name="Hansel C.M."/>
        </authorList>
    </citation>
    <scope>NUCLEOTIDE SEQUENCE [LARGE SCALE GENOMIC DNA]</scope>
    <source>
        <strain evidence="9 10">SRC1lrK2f</strain>
    </source>
</reference>
<feature type="domain" description="C2H2-type" evidence="8">
    <location>
        <begin position="318"/>
        <end position="346"/>
    </location>
</feature>
<keyword evidence="7" id="KW-0472">Membrane</keyword>
<evidence type="ECO:0000256" key="2">
    <source>
        <dbReference type="ARBA" id="ARBA00022737"/>
    </source>
</evidence>
<dbReference type="InterPro" id="IPR013087">
    <property type="entry name" value="Znf_C2H2_type"/>
</dbReference>
<dbReference type="EMBL" id="KV441469">
    <property type="protein sequence ID" value="OAG25969.1"/>
    <property type="molecule type" value="Genomic_DNA"/>
</dbReference>
<evidence type="ECO:0000256" key="7">
    <source>
        <dbReference type="SAM" id="Phobius"/>
    </source>
</evidence>
<dbReference type="PROSITE" id="PS00028">
    <property type="entry name" value="ZINC_FINGER_C2H2_1"/>
    <property type="match status" value="1"/>
</dbReference>
<evidence type="ECO:0000313" key="9">
    <source>
        <dbReference type="EMBL" id="OAG25969.1"/>
    </source>
</evidence>
<evidence type="ECO:0000256" key="5">
    <source>
        <dbReference type="PROSITE-ProRule" id="PRU00042"/>
    </source>
</evidence>
<dbReference type="Proteomes" id="UP000077248">
    <property type="component" value="Unassembled WGS sequence"/>
</dbReference>
<feature type="region of interest" description="Disordered" evidence="6">
    <location>
        <begin position="231"/>
        <end position="286"/>
    </location>
</feature>
<protein>
    <recommendedName>
        <fullName evidence="8">C2H2-type domain-containing protein</fullName>
    </recommendedName>
</protein>
<evidence type="ECO:0000256" key="3">
    <source>
        <dbReference type="ARBA" id="ARBA00022771"/>
    </source>
</evidence>
<dbReference type="KEGG" id="aalt:CC77DRAFT_16643"/>
<dbReference type="GeneID" id="29115985"/>
<dbReference type="GO" id="GO:0008270">
    <property type="term" value="F:zinc ion binding"/>
    <property type="evidence" value="ECO:0007669"/>
    <property type="project" value="UniProtKB-KW"/>
</dbReference>
<feature type="compositionally biased region" description="Polar residues" evidence="6">
    <location>
        <begin position="249"/>
        <end position="266"/>
    </location>
</feature>
<keyword evidence="7" id="KW-0812">Transmembrane</keyword>
<keyword evidence="2" id="KW-0677">Repeat</keyword>
<dbReference type="VEuPathDB" id="FungiDB:CC77DRAFT_16643"/>
<dbReference type="RefSeq" id="XP_018391390.1">
    <property type="nucleotide sequence ID" value="XM_018530391.1"/>
</dbReference>